<dbReference type="EMBL" id="KV442024">
    <property type="protein sequence ID" value="OAQ32592.1"/>
    <property type="molecule type" value="Genomic_DNA"/>
</dbReference>
<name>A0A197K4L5_9FUNG</name>
<reference evidence="2 3" key="1">
    <citation type="submission" date="2016-05" db="EMBL/GenBank/DDBJ databases">
        <title>Genome sequencing reveals origins of a unique bacterial endosymbiosis in the earliest lineages of terrestrial Fungi.</title>
        <authorList>
            <consortium name="DOE Joint Genome Institute"/>
            <person name="Uehling J."/>
            <person name="Gryganskyi A."/>
            <person name="Hameed K."/>
            <person name="Tschaplinski T."/>
            <person name="Misztal P."/>
            <person name="Wu S."/>
            <person name="Desiro A."/>
            <person name="Vande Pol N."/>
            <person name="Du Z.-Y."/>
            <person name="Zienkiewicz A."/>
            <person name="Zienkiewicz K."/>
            <person name="Morin E."/>
            <person name="Tisserant E."/>
            <person name="Splivallo R."/>
            <person name="Hainaut M."/>
            <person name="Henrissat B."/>
            <person name="Ohm R."/>
            <person name="Kuo A."/>
            <person name="Yan J."/>
            <person name="Lipzen A."/>
            <person name="Nolan M."/>
            <person name="Labutti K."/>
            <person name="Barry K."/>
            <person name="Goldstein A."/>
            <person name="Labbe J."/>
            <person name="Schadt C."/>
            <person name="Tuskan G."/>
            <person name="Grigoriev I."/>
            <person name="Martin F."/>
            <person name="Vilgalys R."/>
            <person name="Bonito G."/>
        </authorList>
    </citation>
    <scope>NUCLEOTIDE SEQUENCE [LARGE SCALE GENOMIC DNA]</scope>
    <source>
        <strain evidence="2 3">AG-77</strain>
    </source>
</reference>
<organism evidence="2 3">
    <name type="scientific">Linnemannia elongata AG-77</name>
    <dbReference type="NCBI Taxonomy" id="1314771"/>
    <lineage>
        <taxon>Eukaryota</taxon>
        <taxon>Fungi</taxon>
        <taxon>Fungi incertae sedis</taxon>
        <taxon>Mucoromycota</taxon>
        <taxon>Mortierellomycotina</taxon>
        <taxon>Mortierellomycetes</taxon>
        <taxon>Mortierellales</taxon>
        <taxon>Mortierellaceae</taxon>
        <taxon>Linnemannia</taxon>
    </lineage>
</organism>
<sequence length="934" mass="107096">MSTTFPLPLECLQLIIQHLRTQVAHKSIAALLCVNKYVCAATLPIFYSNPFDIPPLYSRISGYEKNRDFFFDLMKLVQVLLRSLPASSSLPSSVVDDDGLVTDLLRVFYFQERELDLKLGHDKSCTAAVVTEMADSMNTRGQDGDNMATPSTVPPLPPKTLLPYFSYMTRITLEESSRHPVRQPFTLARHLLYHPKFQAFLHRTGRTNRYRAQDPFLRYAVPPEDEYKFFAQAVEREIRRDLAWAICCSNAERIQTLHLPISDIGRYLTLIPRLKVLADVVFQIDNNLATSSYWDLGTSEEKECWARLKEERARHLEEMALFVQEHQRQHRNVIQTARCANDRFSVDCCPVEYQMRLFQSLPPLVRPRTLDLNNWVQFSARVSETDVSLVKNIALMGASILTYDVDRLMDQKAILPRCRSLEKIALTTSSEDIFKWAVQERKGFEDATAVSAQAVVASQQRLPLVSLKDYRVEFNYSSSGRQASDVLYAFGSTLQTIDISFRKFWLLGHAPADSDTPPSPDFKLGGFIDNNCDNVDGDDSGSNSNSRRAITPSPWLRLPRLETITIDTQDTILNLHPSLLARSPKLQRISLLDQRSRYSFSDVVYWEPGQCQDMVRISLVGTPAISFHPDTLKSTPKLLFLDLTMPFSVGYSFIPDPEDFEHYEEEEEVAPGDNKDISPSSSSSYPPVPMLQRRQPIWTWDWDLPHLTDLNLTSEFAYRFEFRMLNGTPSLTSLKVNICSETGRHDRTIGMEDLIKPGFKHPLLRQFINRDRQLHRVREHLISYLPQHEERCFLQQQQEDADLSGDERLWREEFEFVHVPRLQSLFLSGIWKIDYRVLKAFFSKVCPSLTDLILPLVHGFTVPEWVKSTSESLHGLRNTSVSIPFSANVLETAGLVSAAESGETWGYERLFKLKDVPVGRLLDKEPAVYNFLYH</sequence>
<accession>A0A197K4L5</accession>
<dbReference type="OrthoDB" id="2374577at2759"/>
<dbReference type="Proteomes" id="UP000078512">
    <property type="component" value="Unassembled WGS sequence"/>
</dbReference>
<keyword evidence="3" id="KW-1185">Reference proteome</keyword>
<evidence type="ECO:0000313" key="3">
    <source>
        <dbReference type="Proteomes" id="UP000078512"/>
    </source>
</evidence>
<protein>
    <submittedName>
        <fullName evidence="2">Uncharacterized protein</fullName>
    </submittedName>
</protein>
<dbReference type="SUPFAM" id="SSF52047">
    <property type="entry name" value="RNI-like"/>
    <property type="match status" value="1"/>
</dbReference>
<evidence type="ECO:0000313" key="2">
    <source>
        <dbReference type="EMBL" id="OAQ32592.1"/>
    </source>
</evidence>
<proteinExistence type="predicted"/>
<evidence type="ECO:0000256" key="1">
    <source>
        <dbReference type="SAM" id="MobiDB-lite"/>
    </source>
</evidence>
<gene>
    <name evidence="2" type="ORF">K457DRAFT_135137</name>
</gene>
<dbReference type="AlphaFoldDB" id="A0A197K4L5"/>
<feature type="region of interest" description="Disordered" evidence="1">
    <location>
        <begin position="662"/>
        <end position="686"/>
    </location>
</feature>